<dbReference type="PANTHER" id="PTHR15615">
    <property type="match status" value="1"/>
</dbReference>
<dbReference type="SMART" id="SM00385">
    <property type="entry name" value="CYCLIN"/>
    <property type="match status" value="1"/>
</dbReference>
<evidence type="ECO:0000256" key="2">
    <source>
        <dbReference type="ARBA" id="ARBA00009436"/>
    </source>
</evidence>
<feature type="transmembrane region" description="Helical" evidence="7">
    <location>
        <begin position="81"/>
        <end position="101"/>
    </location>
</feature>
<keyword evidence="5 7" id="KW-1133">Transmembrane helix</keyword>
<protein>
    <recommendedName>
        <fullName evidence="8">Cyclin-like domain-containing protein</fullName>
    </recommendedName>
</protein>
<reference evidence="9 10" key="1">
    <citation type="submission" date="2024-04" db="EMBL/GenBank/DDBJ databases">
        <title>genome sequences of Mucor flavus KT1a and Helicostylum pulchrum KT1b strains isolation_sourced from the surface of a dry-aged beef.</title>
        <authorList>
            <person name="Toyotome T."/>
            <person name="Hosono M."/>
            <person name="Torimaru M."/>
            <person name="Fukuda K."/>
            <person name="Mikami N."/>
        </authorList>
    </citation>
    <scope>NUCLEOTIDE SEQUENCE [LARGE SCALE GENOMIC DNA]</scope>
    <source>
        <strain evidence="9 10">KT1b</strain>
    </source>
</reference>
<name>A0ABP9XZJ4_9FUNG</name>
<proteinExistence type="inferred from homology"/>
<dbReference type="InterPro" id="IPR013922">
    <property type="entry name" value="Cyclin_PHO80-like"/>
</dbReference>
<dbReference type="Pfam" id="PF08613">
    <property type="entry name" value="Cyclin"/>
    <property type="match status" value="1"/>
</dbReference>
<feature type="transmembrane region" description="Helical" evidence="7">
    <location>
        <begin position="49"/>
        <end position="69"/>
    </location>
</feature>
<feature type="domain" description="Cyclin-like" evidence="8">
    <location>
        <begin position="177"/>
        <end position="258"/>
    </location>
</feature>
<sequence length="355" mass="40578">MNPPNQDAHLYVQSHVMHNARQLQYIRSCFAAIAGSAAGILGLTNLSGFLFYALSWTILSTLLMARTSRLNKYFIQGYKDILFDGALGGLLSYILFHTLLYDPNLYSLKNLPNYHQLESNMIYLAPLLNDEKQATKDSSTIYSQDKSEMIDRLIEAASDIIDSIHSKHNTRAMSTSSFIREILKRSRATYSMLQLALFYMFRIKKSNPFVNCSRRIFLAALMVASKYLNDKNYKNKAWAKITCLSVTEINTTEMVFLKLIEYQLYVSKPLYDKWVSLLQDHIKKKQTLRPVVVNYSLCPPPPPPPPVQLPSPAHTFDIPSPVSDAFHTPPLVYRSKRSRSPSLVYENAAKHLRRL</sequence>
<evidence type="ECO:0000259" key="8">
    <source>
        <dbReference type="SMART" id="SM00385"/>
    </source>
</evidence>
<evidence type="ECO:0000256" key="4">
    <source>
        <dbReference type="ARBA" id="ARBA00022824"/>
    </source>
</evidence>
<keyword evidence="4" id="KW-0256">Endoplasmic reticulum</keyword>
<evidence type="ECO:0000256" key="7">
    <source>
        <dbReference type="SAM" id="Phobius"/>
    </source>
</evidence>
<keyword evidence="10" id="KW-1185">Reference proteome</keyword>
<dbReference type="InterPro" id="IPR013763">
    <property type="entry name" value="Cyclin-like_dom"/>
</dbReference>
<keyword evidence="3 7" id="KW-0812">Transmembrane</keyword>
<organism evidence="9 10">
    <name type="scientific">Helicostylum pulchrum</name>
    <dbReference type="NCBI Taxonomy" id="562976"/>
    <lineage>
        <taxon>Eukaryota</taxon>
        <taxon>Fungi</taxon>
        <taxon>Fungi incertae sedis</taxon>
        <taxon>Mucoromycota</taxon>
        <taxon>Mucoromycotina</taxon>
        <taxon>Mucoromycetes</taxon>
        <taxon>Mucorales</taxon>
        <taxon>Mucorineae</taxon>
        <taxon>Mucoraceae</taxon>
        <taxon>Helicostylum</taxon>
    </lineage>
</organism>
<evidence type="ECO:0000256" key="1">
    <source>
        <dbReference type="ARBA" id="ARBA00004477"/>
    </source>
</evidence>
<evidence type="ECO:0000256" key="5">
    <source>
        <dbReference type="ARBA" id="ARBA00022989"/>
    </source>
</evidence>
<keyword evidence="6 7" id="KW-0472">Membrane</keyword>
<comment type="caution">
    <text evidence="9">The sequence shown here is derived from an EMBL/GenBank/DDBJ whole genome shotgun (WGS) entry which is preliminary data.</text>
</comment>
<dbReference type="SUPFAM" id="SSF47954">
    <property type="entry name" value="Cyclin-like"/>
    <property type="match status" value="1"/>
</dbReference>
<gene>
    <name evidence="9" type="ORF">HPULCUR_004893</name>
</gene>
<evidence type="ECO:0000313" key="10">
    <source>
        <dbReference type="Proteomes" id="UP001476247"/>
    </source>
</evidence>
<accession>A0ABP9XZJ4</accession>
<dbReference type="CDD" id="cd20557">
    <property type="entry name" value="CYCLIN_ScPCL1-like"/>
    <property type="match status" value="1"/>
</dbReference>
<comment type="similarity">
    <text evidence="2">Belongs to the EMC6 family.</text>
</comment>
<dbReference type="InterPro" id="IPR029008">
    <property type="entry name" value="EMC6-like"/>
</dbReference>
<evidence type="ECO:0000313" key="9">
    <source>
        <dbReference type="EMBL" id="GAA5799477.1"/>
    </source>
</evidence>
<evidence type="ECO:0000256" key="3">
    <source>
        <dbReference type="ARBA" id="ARBA00022692"/>
    </source>
</evidence>
<comment type="subcellular location">
    <subcellularLocation>
        <location evidence="1">Endoplasmic reticulum membrane</location>
        <topology evidence="1">Multi-pass membrane protein</topology>
    </subcellularLocation>
</comment>
<dbReference type="Proteomes" id="UP001476247">
    <property type="component" value="Unassembled WGS sequence"/>
</dbReference>
<evidence type="ECO:0000256" key="6">
    <source>
        <dbReference type="ARBA" id="ARBA00023136"/>
    </source>
</evidence>
<dbReference type="Pfam" id="PF07019">
    <property type="entry name" value="EMC6"/>
    <property type="match status" value="1"/>
</dbReference>
<dbReference type="EMBL" id="BAABUJ010000013">
    <property type="protein sequence ID" value="GAA5799477.1"/>
    <property type="molecule type" value="Genomic_DNA"/>
</dbReference>
<dbReference type="PANTHER" id="PTHR15615:SF36">
    <property type="entry name" value="PHO85 CYCLIN-5"/>
    <property type="match status" value="1"/>
</dbReference>
<dbReference type="InterPro" id="IPR036915">
    <property type="entry name" value="Cyclin-like_sf"/>
</dbReference>
<dbReference type="Gene3D" id="1.10.472.10">
    <property type="entry name" value="Cyclin-like"/>
    <property type="match status" value="1"/>
</dbReference>